<dbReference type="RefSeq" id="WP_150787797.1">
    <property type="nucleotide sequence ID" value="NZ_CABVJF010000029.1"/>
</dbReference>
<dbReference type="OrthoDB" id="7029818at2"/>
<evidence type="ECO:0000313" key="2">
    <source>
        <dbReference type="Proteomes" id="UP000381378"/>
    </source>
</evidence>
<reference evidence="1 2" key="1">
    <citation type="submission" date="2019-09" db="EMBL/GenBank/DDBJ databases">
        <authorList>
            <person name="Chandra G."/>
            <person name="Truman W A."/>
        </authorList>
    </citation>
    <scope>NUCLEOTIDE SEQUENCE [LARGE SCALE GENOMIC DNA]</scope>
    <source>
        <strain evidence="1">PS928</strain>
    </source>
</reference>
<protein>
    <submittedName>
        <fullName evidence="1">Uncharacterized protein</fullName>
    </submittedName>
</protein>
<gene>
    <name evidence="1" type="ORF">PS928_05555</name>
</gene>
<dbReference type="Proteomes" id="UP000381378">
    <property type="component" value="Unassembled WGS sequence"/>
</dbReference>
<accession>A0A5E7VL85</accession>
<sequence>MPFSDIFHPECDPVEPNDAPHHVVFSCLQWKTPSLEVMPQAAKQCFAVMYGDPLNPLNPYTSAALERAYVLGAMSAVKLIAVHEDTLYLFLDGEVSSTTFLEIESLWIQVMCMSPVRLEVNFASVSEVYSGHSDYLFWEVAKEILESYSLGIEQYDLASLDDFSHLPSIDEHVWAYLSEGGNAQPEAIQHCPFEMLNIAKMTGHSKCVMAPYYIYPDIRKPNA</sequence>
<dbReference type="AlphaFoldDB" id="A0A5E7VL85"/>
<organism evidence="1 2">
    <name type="scientific">Pseudomonas fluorescens</name>
    <dbReference type="NCBI Taxonomy" id="294"/>
    <lineage>
        <taxon>Bacteria</taxon>
        <taxon>Pseudomonadati</taxon>
        <taxon>Pseudomonadota</taxon>
        <taxon>Gammaproteobacteria</taxon>
        <taxon>Pseudomonadales</taxon>
        <taxon>Pseudomonadaceae</taxon>
        <taxon>Pseudomonas</taxon>
    </lineage>
</organism>
<proteinExistence type="predicted"/>
<name>A0A5E7VL85_PSEFL</name>
<dbReference type="EMBL" id="CABVJF010000029">
    <property type="protein sequence ID" value="VVQ23531.1"/>
    <property type="molecule type" value="Genomic_DNA"/>
</dbReference>
<evidence type="ECO:0000313" key="1">
    <source>
        <dbReference type="EMBL" id="VVQ23531.1"/>
    </source>
</evidence>